<protein>
    <submittedName>
        <fullName evidence="2">Uncharacterized protein</fullName>
    </submittedName>
</protein>
<evidence type="ECO:0000256" key="1">
    <source>
        <dbReference type="SAM" id="MobiDB-lite"/>
    </source>
</evidence>
<evidence type="ECO:0000313" key="3">
    <source>
        <dbReference type="Proteomes" id="UP000756921"/>
    </source>
</evidence>
<proteinExistence type="predicted"/>
<name>A0A9P6KN11_9PLEO</name>
<dbReference type="Proteomes" id="UP000756921">
    <property type="component" value="Unassembled WGS sequence"/>
</dbReference>
<dbReference type="AlphaFoldDB" id="A0A9P6KN11"/>
<comment type="caution">
    <text evidence="2">The sequence shown here is derived from an EMBL/GenBank/DDBJ whole genome shotgun (WGS) entry which is preliminary data.</text>
</comment>
<feature type="region of interest" description="Disordered" evidence="1">
    <location>
        <begin position="203"/>
        <end position="226"/>
    </location>
</feature>
<dbReference type="EMBL" id="WJXW01000010">
    <property type="protein sequence ID" value="KAF9732490.1"/>
    <property type="molecule type" value="Genomic_DNA"/>
</dbReference>
<accession>A0A9P6KN11</accession>
<feature type="compositionally biased region" description="Basic residues" evidence="1">
    <location>
        <begin position="211"/>
        <end position="226"/>
    </location>
</feature>
<keyword evidence="3" id="KW-1185">Reference proteome</keyword>
<organism evidence="2 3">
    <name type="scientific">Paraphaeosphaeria minitans</name>
    <dbReference type="NCBI Taxonomy" id="565426"/>
    <lineage>
        <taxon>Eukaryota</taxon>
        <taxon>Fungi</taxon>
        <taxon>Dikarya</taxon>
        <taxon>Ascomycota</taxon>
        <taxon>Pezizomycotina</taxon>
        <taxon>Dothideomycetes</taxon>
        <taxon>Pleosporomycetidae</taxon>
        <taxon>Pleosporales</taxon>
        <taxon>Massarineae</taxon>
        <taxon>Didymosphaeriaceae</taxon>
        <taxon>Paraphaeosphaeria</taxon>
    </lineage>
</organism>
<evidence type="ECO:0000313" key="2">
    <source>
        <dbReference type="EMBL" id="KAF9732490.1"/>
    </source>
</evidence>
<gene>
    <name evidence="2" type="ORF">PMIN01_09348</name>
</gene>
<reference evidence="2" key="1">
    <citation type="journal article" date="2020" name="Mol. Plant Microbe Interact.">
        <title>Genome Sequence of the Biocontrol Agent Coniothyrium minitans strain Conio (IMI 134523).</title>
        <authorList>
            <person name="Patel D."/>
            <person name="Shittu T.A."/>
            <person name="Baroncelli R."/>
            <person name="Muthumeenakshi S."/>
            <person name="Osborne T.H."/>
            <person name="Janganan T.K."/>
            <person name="Sreenivasaprasad S."/>
        </authorList>
    </citation>
    <scope>NUCLEOTIDE SEQUENCE</scope>
    <source>
        <strain evidence="2">Conio</strain>
    </source>
</reference>
<sequence length="276" mass="30945">MRRRRRRRSALAMTAYACRPQRTDGWTGNQFMSGIDYLTQVLFVQTPAARLLPARLHLKPSGGVGPRLGAKIEAQAIFDELRPPARPLLSTSTPRAHLPARARQPTPRPPAHNHLDQAALAPQAALDQVDQVALLLCAAANKPRRHPVRLHWVSLSAWSPQQRFPSRCCYCCCCCCWLCEYCEPLVPSLFPEPRKRSFPTHWLPPAPNNHPHNHRTTHRQPQRSRKSLPALLQVSLPEPLPALSQVSLPEPLPEHYAGRKLPGCAHMPLPVLLPVP</sequence>